<dbReference type="EMBL" id="NIGF01000003">
    <property type="protein sequence ID" value="PQV64876.1"/>
    <property type="molecule type" value="Genomic_DNA"/>
</dbReference>
<evidence type="ECO:0000313" key="2">
    <source>
        <dbReference type="Proteomes" id="UP000237684"/>
    </source>
</evidence>
<reference evidence="1 2" key="1">
    <citation type="journal article" date="2018" name="Syst. Appl. Microbiol.">
        <title>Abditibacterium utsteinense sp. nov., the first cultivated member of candidate phylum FBP, isolated from ice-free Antarctic soil samples.</title>
        <authorList>
            <person name="Tahon G."/>
            <person name="Tytgat B."/>
            <person name="Lebbe L."/>
            <person name="Carlier A."/>
            <person name="Willems A."/>
        </authorList>
    </citation>
    <scope>NUCLEOTIDE SEQUENCE [LARGE SCALE GENOMIC DNA]</scope>
    <source>
        <strain evidence="1 2">LMG 29911</strain>
    </source>
</reference>
<accession>A0A2S8SVP7</accession>
<sequence>MRQRFHPRETALLLAPVLLIGVLGFWMSKRPIPKIDDGKLHPQFRLDKPSALEAFRGANTALVISFKGASAKDFDCQQLSPYLQVKTSRGVEVARYSMRGIVPWDENLWNYSSSNNTSTRFLLQTRAVPAGEMHFGFFGVAQPNASFTASPTASAPLKPVRLSGKWKVDRTQFKPTNIASWPRKPFVKVREVVITEKTTGNPRGGVPNRITGEIIFDLQSATMEEKTSFEASFSEHHFTPPTQITYGMSYGSGQTKETPRTRAQSWMVNSKSPKTRLNVSGRVSADNRWPLGFTIEPFNFQNVKVGQKLKFKQFPVPLPKP</sequence>
<proteinExistence type="predicted"/>
<dbReference type="Proteomes" id="UP000237684">
    <property type="component" value="Unassembled WGS sequence"/>
</dbReference>
<comment type="caution">
    <text evidence="1">The sequence shown here is derived from an EMBL/GenBank/DDBJ whole genome shotgun (WGS) entry which is preliminary data.</text>
</comment>
<organism evidence="1 2">
    <name type="scientific">Abditibacterium utsteinense</name>
    <dbReference type="NCBI Taxonomy" id="1960156"/>
    <lineage>
        <taxon>Bacteria</taxon>
        <taxon>Pseudomonadati</taxon>
        <taxon>Abditibacteriota</taxon>
        <taxon>Abditibacteriia</taxon>
        <taxon>Abditibacteriales</taxon>
        <taxon>Abditibacteriaceae</taxon>
        <taxon>Abditibacterium</taxon>
    </lineage>
</organism>
<gene>
    <name evidence="1" type="ORF">B1R32_103143</name>
</gene>
<dbReference type="AlphaFoldDB" id="A0A2S8SVP7"/>
<name>A0A2S8SVP7_9BACT</name>
<protein>
    <submittedName>
        <fullName evidence="1">Uncharacterized protein</fullName>
    </submittedName>
</protein>
<evidence type="ECO:0000313" key="1">
    <source>
        <dbReference type="EMBL" id="PQV64876.1"/>
    </source>
</evidence>
<dbReference type="RefSeq" id="WP_105482753.1">
    <property type="nucleotide sequence ID" value="NZ_NIGF01000003.1"/>
</dbReference>
<dbReference type="InParanoid" id="A0A2S8SVP7"/>
<keyword evidence="2" id="KW-1185">Reference proteome</keyword>